<dbReference type="Pfam" id="PF13439">
    <property type="entry name" value="Glyco_transf_4"/>
    <property type="match status" value="1"/>
</dbReference>
<accession>A0A2N5DX12</accession>
<protein>
    <submittedName>
        <fullName evidence="4">Glycosyltransferase family 1 protein</fullName>
    </submittedName>
</protein>
<dbReference type="OrthoDB" id="9801609at2"/>
<dbReference type="PANTHER" id="PTHR46401">
    <property type="entry name" value="GLYCOSYLTRANSFERASE WBBK-RELATED"/>
    <property type="match status" value="1"/>
</dbReference>
<evidence type="ECO:0000313" key="5">
    <source>
        <dbReference type="Proteomes" id="UP000234240"/>
    </source>
</evidence>
<dbReference type="InterPro" id="IPR028098">
    <property type="entry name" value="Glyco_trans_4-like_N"/>
</dbReference>
<evidence type="ECO:0000259" key="2">
    <source>
        <dbReference type="Pfam" id="PF00534"/>
    </source>
</evidence>
<evidence type="ECO:0000259" key="3">
    <source>
        <dbReference type="Pfam" id="PF13439"/>
    </source>
</evidence>
<dbReference type="RefSeq" id="WP_101818094.1">
    <property type="nucleotide sequence ID" value="NZ_PJZF01000023.1"/>
</dbReference>
<gene>
    <name evidence="4" type="ORF">CYR55_19965</name>
</gene>
<keyword evidence="1 4" id="KW-0808">Transferase</keyword>
<name>A0A2N5DX12_9GAMM</name>
<dbReference type="Pfam" id="PF00534">
    <property type="entry name" value="Glycos_transf_1"/>
    <property type="match status" value="1"/>
</dbReference>
<proteinExistence type="predicted"/>
<evidence type="ECO:0000313" key="4">
    <source>
        <dbReference type="EMBL" id="PLR31849.1"/>
    </source>
</evidence>
<dbReference type="PANTHER" id="PTHR46401:SF2">
    <property type="entry name" value="GLYCOSYLTRANSFERASE WBBK-RELATED"/>
    <property type="match status" value="1"/>
</dbReference>
<dbReference type="AlphaFoldDB" id="A0A2N5DX12"/>
<dbReference type="GO" id="GO:0009103">
    <property type="term" value="P:lipopolysaccharide biosynthetic process"/>
    <property type="evidence" value="ECO:0007669"/>
    <property type="project" value="TreeGrafter"/>
</dbReference>
<dbReference type="Gene3D" id="3.40.50.2000">
    <property type="entry name" value="Glycogen Phosphorylase B"/>
    <property type="match status" value="2"/>
</dbReference>
<feature type="domain" description="Glycosyltransferase subfamily 4-like N-terminal" evidence="3">
    <location>
        <begin position="53"/>
        <end position="142"/>
    </location>
</feature>
<keyword evidence="5" id="KW-1185">Reference proteome</keyword>
<dbReference type="SUPFAM" id="SSF53756">
    <property type="entry name" value="UDP-Glycosyltransferase/glycogen phosphorylase"/>
    <property type="match status" value="1"/>
</dbReference>
<dbReference type="GO" id="GO:0016757">
    <property type="term" value="F:glycosyltransferase activity"/>
    <property type="evidence" value="ECO:0007669"/>
    <property type="project" value="InterPro"/>
</dbReference>
<dbReference type="FunFam" id="3.40.50.2000:FF:000119">
    <property type="entry name" value="Glycosyl transferase group 1"/>
    <property type="match status" value="1"/>
</dbReference>
<evidence type="ECO:0000256" key="1">
    <source>
        <dbReference type="ARBA" id="ARBA00022679"/>
    </source>
</evidence>
<feature type="domain" description="Glycosyl transferase family 1" evidence="2">
    <location>
        <begin position="153"/>
        <end position="304"/>
    </location>
</feature>
<comment type="caution">
    <text evidence="4">The sequence shown here is derived from an EMBL/GenBank/DDBJ whole genome shotgun (WGS) entry which is preliminary data.</text>
</comment>
<organism evidence="4 5">
    <name type="scientific">Chimaeribacter californicus</name>
    <dbReference type="NCBI Taxonomy" id="2060067"/>
    <lineage>
        <taxon>Bacteria</taxon>
        <taxon>Pseudomonadati</taxon>
        <taxon>Pseudomonadota</taxon>
        <taxon>Gammaproteobacteria</taxon>
        <taxon>Enterobacterales</taxon>
        <taxon>Yersiniaceae</taxon>
        <taxon>Chimaeribacter</taxon>
    </lineage>
</organism>
<dbReference type="InterPro" id="IPR001296">
    <property type="entry name" value="Glyco_trans_1"/>
</dbReference>
<dbReference type="CDD" id="cd03809">
    <property type="entry name" value="GT4_MtfB-like"/>
    <property type="match status" value="1"/>
</dbReference>
<reference evidence="4 5" key="1">
    <citation type="submission" date="2017-12" db="EMBL/GenBank/DDBJ databases">
        <title>Characterization of six clinical isolates of Enterochimera gen. nov., a novel genus of the Yersiniaciae family and the three species Enterochimera arupensis sp. nov., Enterochimera coloradensis sp. nov, and Enterochimera californica sp. nov.</title>
        <authorList>
            <person name="Rossi A."/>
            <person name="Fisher M."/>
        </authorList>
    </citation>
    <scope>NUCLEOTIDE SEQUENCE [LARGE SCALE GENOMIC DNA]</scope>
    <source>
        <strain evidence="5">2015-Iso6</strain>
    </source>
</reference>
<sequence>MSRIIFDNRWDGSGGIGTFADEINRINKFESANFSGKPVSPADTIKTAMASLSKRGDVIFFPGYIPPLFSKIPYVFTVHDLNHLDRPENSSKFKRLFYQVIIRNGCRKAKKILTVSEFSKRRIVEWSGINPNKVINVGNGVSESFNVDVKPYNVDFKYFLCVSNRKAHKNELRTLEAFSKANLPPEVKLVFTGKPNEELTTLMEKLKVTDRVHFTHFVALEDLPSLYKSASGLVFASLYEGFGLPVIEAMACGTPVITSNTTSLPEVAGDAAILVNPLDVDDISTAMNQLYFNEALREKLIAKGFIQAKKFSWEKTAEKVRKALNEVIAEEHNGK</sequence>
<dbReference type="EMBL" id="PJZF01000023">
    <property type="protein sequence ID" value="PLR31849.1"/>
    <property type="molecule type" value="Genomic_DNA"/>
</dbReference>
<dbReference type="Proteomes" id="UP000234240">
    <property type="component" value="Unassembled WGS sequence"/>
</dbReference>